<dbReference type="GO" id="GO:0042054">
    <property type="term" value="F:histone methyltransferase activity"/>
    <property type="evidence" value="ECO:0007669"/>
    <property type="project" value="InterPro"/>
</dbReference>
<dbReference type="PANTHER" id="PTHR45747">
    <property type="entry name" value="HISTONE-LYSINE N-METHYLTRANSFERASE E(Z)"/>
    <property type="match status" value="1"/>
</dbReference>
<dbReference type="Pfam" id="PF00856">
    <property type="entry name" value="SET"/>
    <property type="match status" value="1"/>
</dbReference>
<dbReference type="PROSITE" id="PS50280">
    <property type="entry name" value="SET"/>
    <property type="match status" value="1"/>
</dbReference>
<evidence type="ECO:0000259" key="4">
    <source>
        <dbReference type="PROSITE" id="PS50280"/>
    </source>
</evidence>
<feature type="compositionally biased region" description="Polar residues" evidence="3">
    <location>
        <begin position="546"/>
        <end position="566"/>
    </location>
</feature>
<proteinExistence type="predicted"/>
<dbReference type="Gene3D" id="2.170.270.10">
    <property type="entry name" value="SET domain"/>
    <property type="match status" value="1"/>
</dbReference>
<sequence>MSRRSGAYWTCQQHDGDIWPEEEIPDDVNNQILVNNLMIQKEAEPIMEQEKLDSKELMREISSGPGQNGPSNNLQIQTDTFSRNLVSLKNRMIRNIPDRVIGVPKFYQHLDQNVKTKDCDIHYGTICLKEEADDRIVNSKLRERYVHIHGQVEDRFNMSEEMFFKLFKNCLKKVNFHMSAEFSESQEPSHNIAKLDASNLLSIYYGKNEPPGTGPLKGFLPILFKTTTVANLCEVAREHEYGILSCKEVYKHLLQSCTFQAPPSQVQPTTPFKIRFKKFIFAGQKHQKKKDKKRYFPHYRDTRIARENNKSKREIKALRNDLSKEVDHEPIIARLDANATSTANVASQDVIVHRDSVKRKTASVSNKGMSAKKAYVTDAWTTRMIETFLWIGDVETTLLGAGFGAVAKRDIKKGEIVGEYTGEQITDDEADRRGQVYHYGTSYVYHLTYAIGALDSAKAGNETRFINHSNTPNLTTIFRMSKGEPRVGFVADQDIRKDEEVFFPYGYSEETLKFLFSTKPGERNDHMQYESSTGETREKDTRTIAAPSTSSYNQPGPYSSADQTSSSRKRGPSDLSGPSSPAKKRKF</sequence>
<keyword evidence="6" id="KW-1185">Reference proteome</keyword>
<feature type="region of interest" description="Disordered" evidence="3">
    <location>
        <begin position="518"/>
        <end position="587"/>
    </location>
</feature>
<dbReference type="InterPro" id="IPR001214">
    <property type="entry name" value="SET_dom"/>
</dbReference>
<dbReference type="SMART" id="SM00317">
    <property type="entry name" value="SET"/>
    <property type="match status" value="1"/>
</dbReference>
<evidence type="ECO:0000256" key="1">
    <source>
        <dbReference type="ARBA" id="ARBA00023015"/>
    </source>
</evidence>
<evidence type="ECO:0000256" key="2">
    <source>
        <dbReference type="ARBA" id="ARBA00023163"/>
    </source>
</evidence>
<dbReference type="PANTHER" id="PTHR45747:SF4">
    <property type="entry name" value="HISTONE-LYSINE N-METHYLTRANSFERASE E(Z)"/>
    <property type="match status" value="1"/>
</dbReference>
<dbReference type="CDD" id="cd10522">
    <property type="entry name" value="SET_LegAS4-like"/>
    <property type="match status" value="1"/>
</dbReference>
<dbReference type="SUPFAM" id="SSF82199">
    <property type="entry name" value="SET domain"/>
    <property type="match status" value="1"/>
</dbReference>
<dbReference type="InterPro" id="IPR045318">
    <property type="entry name" value="EZH1/2-like"/>
</dbReference>
<feature type="domain" description="SET" evidence="4">
    <location>
        <begin position="389"/>
        <end position="506"/>
    </location>
</feature>
<name>A0AAE9JRQ0_CAEBR</name>
<dbReference type="InterPro" id="IPR044427">
    <property type="entry name" value="LegAS4-like_SET"/>
</dbReference>
<protein>
    <recommendedName>
        <fullName evidence="4">SET domain-containing protein</fullName>
    </recommendedName>
</protein>
<keyword evidence="2" id="KW-0804">Transcription</keyword>
<evidence type="ECO:0000313" key="6">
    <source>
        <dbReference type="Proteomes" id="UP000829354"/>
    </source>
</evidence>
<keyword evidence="1" id="KW-0805">Transcription regulation</keyword>
<dbReference type="Proteomes" id="UP000829354">
    <property type="component" value="Chromosome X"/>
</dbReference>
<evidence type="ECO:0000313" key="5">
    <source>
        <dbReference type="EMBL" id="UMM39845.1"/>
    </source>
</evidence>
<dbReference type="AlphaFoldDB" id="A0AAE9JRQ0"/>
<reference evidence="5 6" key="1">
    <citation type="submission" date="2022-04" db="EMBL/GenBank/DDBJ databases">
        <title>Chromosome-level reference genomes for two strains of Caenorhabditis briggsae: an improved platform for comparative genomics.</title>
        <authorList>
            <person name="Stevens L."/>
            <person name="Andersen E."/>
        </authorList>
    </citation>
    <scope>NUCLEOTIDE SEQUENCE [LARGE SCALE GENOMIC DNA]</scope>
    <source>
        <strain evidence="5">VX34</strain>
        <tissue evidence="5">Whole-organism</tissue>
    </source>
</reference>
<evidence type="ECO:0000256" key="3">
    <source>
        <dbReference type="SAM" id="MobiDB-lite"/>
    </source>
</evidence>
<accession>A0AAE9JRQ0</accession>
<gene>
    <name evidence="5" type="ORF">L5515_016729</name>
</gene>
<dbReference type="InterPro" id="IPR046341">
    <property type="entry name" value="SET_dom_sf"/>
</dbReference>
<dbReference type="EMBL" id="CP092625">
    <property type="protein sequence ID" value="UMM39845.1"/>
    <property type="molecule type" value="Genomic_DNA"/>
</dbReference>
<organism evidence="5 6">
    <name type="scientific">Caenorhabditis briggsae</name>
    <dbReference type="NCBI Taxonomy" id="6238"/>
    <lineage>
        <taxon>Eukaryota</taxon>
        <taxon>Metazoa</taxon>
        <taxon>Ecdysozoa</taxon>
        <taxon>Nematoda</taxon>
        <taxon>Chromadorea</taxon>
        <taxon>Rhabditida</taxon>
        <taxon>Rhabditina</taxon>
        <taxon>Rhabditomorpha</taxon>
        <taxon>Rhabditoidea</taxon>
        <taxon>Rhabditidae</taxon>
        <taxon>Peloderinae</taxon>
        <taxon>Caenorhabditis</taxon>
    </lineage>
</organism>